<protein>
    <submittedName>
        <fullName evidence="1">Gag-Pol polyprotein</fullName>
    </submittedName>
</protein>
<gene>
    <name evidence="1" type="ORF">EWB00_006307</name>
</gene>
<proteinExistence type="predicted"/>
<name>A0A4Z2CZ51_SCHJA</name>
<organism evidence="1 2">
    <name type="scientific">Schistosoma japonicum</name>
    <name type="common">Blood fluke</name>
    <dbReference type="NCBI Taxonomy" id="6182"/>
    <lineage>
        <taxon>Eukaryota</taxon>
        <taxon>Metazoa</taxon>
        <taxon>Spiralia</taxon>
        <taxon>Lophotrochozoa</taxon>
        <taxon>Platyhelminthes</taxon>
        <taxon>Trematoda</taxon>
        <taxon>Digenea</taxon>
        <taxon>Strigeidida</taxon>
        <taxon>Schistosomatoidea</taxon>
        <taxon>Schistosomatidae</taxon>
        <taxon>Schistosoma</taxon>
    </lineage>
</organism>
<dbReference type="Proteomes" id="UP000311919">
    <property type="component" value="Unassembled WGS sequence"/>
</dbReference>
<evidence type="ECO:0000313" key="2">
    <source>
        <dbReference type="Proteomes" id="UP000311919"/>
    </source>
</evidence>
<accession>A0A4Z2CZ51</accession>
<sequence>MGCLSLLPTEHTVHNAFGDNLKFVGMISCAVRYGVYFFTGTCYLTNRSDLDLIGIDWIDKLNVWYAPLDAVCTLKDSHISKDLPVLYVTPNSNVLTVAHLPEKHSNVL</sequence>
<dbReference type="AlphaFoldDB" id="A0A4Z2CZ51"/>
<dbReference type="OrthoDB" id="8067262at2759"/>
<dbReference type="EMBL" id="SKCS01000395">
    <property type="protein sequence ID" value="TNN09398.1"/>
    <property type="molecule type" value="Genomic_DNA"/>
</dbReference>
<keyword evidence="2" id="KW-1185">Reference proteome</keyword>
<comment type="caution">
    <text evidence="1">The sequence shown here is derived from an EMBL/GenBank/DDBJ whole genome shotgun (WGS) entry which is preliminary data.</text>
</comment>
<reference evidence="1 2" key="1">
    <citation type="submission" date="2019-03" db="EMBL/GenBank/DDBJ databases">
        <title>An improved genome assembly of the fluke Schistosoma japonicum.</title>
        <authorList>
            <person name="Hu W."/>
            <person name="Luo F."/>
            <person name="Yin M."/>
            <person name="Mo X."/>
            <person name="Sun C."/>
            <person name="Wu Q."/>
            <person name="Zhu B."/>
            <person name="Xiang M."/>
            <person name="Wang J."/>
            <person name="Wang Y."/>
            <person name="Zhang T."/>
            <person name="Xu B."/>
            <person name="Zheng H."/>
            <person name="Feng Z."/>
        </authorList>
    </citation>
    <scope>NUCLEOTIDE SEQUENCE [LARGE SCALE GENOMIC DNA]</scope>
    <source>
        <strain evidence="1">HuSjv2</strain>
        <tissue evidence="1">Worms</tissue>
    </source>
</reference>
<evidence type="ECO:0000313" key="1">
    <source>
        <dbReference type="EMBL" id="TNN09398.1"/>
    </source>
</evidence>